<dbReference type="InterPro" id="IPR051026">
    <property type="entry name" value="PI/PC_transfer"/>
</dbReference>
<proteinExistence type="predicted"/>
<dbReference type="PANTHER" id="PTHR45657">
    <property type="entry name" value="CRAL-TRIO DOMAIN-CONTAINING PROTEIN YKL091C-RELATED"/>
    <property type="match status" value="1"/>
</dbReference>
<dbReference type="InterPro" id="IPR036273">
    <property type="entry name" value="CRAL/TRIO_N_dom_sf"/>
</dbReference>
<reference evidence="4" key="1">
    <citation type="submission" date="2016-09" db="EMBL/GenBank/DDBJ databases">
        <authorList>
            <person name="Jeantristanb JTB J.-T."/>
            <person name="Ricardo R."/>
        </authorList>
    </citation>
    <scope>NUCLEOTIDE SEQUENCE [LARGE SCALE GENOMIC DNA]</scope>
</reference>
<dbReference type="SUPFAM" id="SSF52087">
    <property type="entry name" value="CRAL/TRIO domain"/>
    <property type="match status" value="1"/>
</dbReference>
<protein>
    <submittedName>
        <fullName evidence="3">BQ2448_6398 protein</fullName>
    </submittedName>
</protein>
<gene>
    <name evidence="3" type="ORF">BQ2448_6398</name>
</gene>
<sequence>MTVNPPVFILSGRLGHLTEAQATTLDQFKQRLQETGYYTPAEGEGKQASHEDVTLVRFLRARKFQIDGAYDQFVASEKWRKSDKVDELYATFDVDEFRTGQLVYSQWTGRRTISGQPLLLYRLSELSKERIDDYSKKADRLAPRLTALSEALTEFVVPLCNALPREHPEVPVDAVTSIIDISNVSLGKFWSLRTHMLKATSLQTANYPEMLGHMYLVGAPGFFTTVWGWIQKGFDQGTVEKVRPDLRWRSSQNHNFKSLNRSTPQMHILSEAEVFPTLSRYILPENIPKRYGGTLEFEYNDRPNLDAEALALLDLEKTEDFPRAPLRFRESEGLTLLGTGRKAGEGEGMKGRGAGKGVKLEDKAMKKDDEKEEANGVKENGAAPPALEAAKEVPGAPIKDLAATLEGTTL</sequence>
<accession>A0A238FRW8</accession>
<evidence type="ECO:0000313" key="3">
    <source>
        <dbReference type="EMBL" id="SCV73968.1"/>
    </source>
</evidence>
<feature type="compositionally biased region" description="Basic and acidic residues" evidence="1">
    <location>
        <begin position="358"/>
        <end position="376"/>
    </location>
</feature>
<evidence type="ECO:0000313" key="4">
    <source>
        <dbReference type="Proteomes" id="UP000198372"/>
    </source>
</evidence>
<dbReference type="InterPro" id="IPR036865">
    <property type="entry name" value="CRAL-TRIO_dom_sf"/>
</dbReference>
<dbReference type="Pfam" id="PF00650">
    <property type="entry name" value="CRAL_TRIO"/>
    <property type="match status" value="1"/>
</dbReference>
<dbReference type="InterPro" id="IPR011074">
    <property type="entry name" value="CRAL/TRIO_N_dom"/>
</dbReference>
<organism evidence="3 4">
    <name type="scientific">Microbotryum intermedium</name>
    <dbReference type="NCBI Taxonomy" id="269621"/>
    <lineage>
        <taxon>Eukaryota</taxon>
        <taxon>Fungi</taxon>
        <taxon>Dikarya</taxon>
        <taxon>Basidiomycota</taxon>
        <taxon>Pucciniomycotina</taxon>
        <taxon>Microbotryomycetes</taxon>
        <taxon>Microbotryales</taxon>
        <taxon>Microbotryaceae</taxon>
        <taxon>Microbotryum</taxon>
    </lineage>
</organism>
<dbReference type="Pfam" id="PF03765">
    <property type="entry name" value="CRAL_TRIO_N"/>
    <property type="match status" value="1"/>
</dbReference>
<dbReference type="CDD" id="cd00170">
    <property type="entry name" value="SEC14"/>
    <property type="match status" value="1"/>
</dbReference>
<dbReference type="Gene3D" id="1.10.8.20">
    <property type="entry name" value="N-terminal domain of phosphatidylinositol transfer protein sec14p"/>
    <property type="match status" value="1"/>
</dbReference>
<dbReference type="InterPro" id="IPR001251">
    <property type="entry name" value="CRAL-TRIO_dom"/>
</dbReference>
<keyword evidence="4" id="KW-1185">Reference proteome</keyword>
<dbReference type="SMART" id="SM01100">
    <property type="entry name" value="CRAL_TRIO_N"/>
    <property type="match status" value="1"/>
</dbReference>
<dbReference type="PANTHER" id="PTHR45657:SF3">
    <property type="entry name" value="TRANSPORTER, PUTATIVE (AFU_ORTHOLOGUE AFUA_5G09260)-RELATED"/>
    <property type="match status" value="1"/>
</dbReference>
<evidence type="ECO:0000256" key="1">
    <source>
        <dbReference type="SAM" id="MobiDB-lite"/>
    </source>
</evidence>
<dbReference type="STRING" id="269621.A0A238FRW8"/>
<dbReference type="EMBL" id="FMSP01000019">
    <property type="protein sequence ID" value="SCV73968.1"/>
    <property type="molecule type" value="Genomic_DNA"/>
</dbReference>
<dbReference type="Gene3D" id="3.40.525.10">
    <property type="entry name" value="CRAL-TRIO lipid binding domain"/>
    <property type="match status" value="1"/>
</dbReference>
<feature type="region of interest" description="Disordered" evidence="1">
    <location>
        <begin position="339"/>
        <end position="398"/>
    </location>
</feature>
<dbReference type="SUPFAM" id="SSF46938">
    <property type="entry name" value="CRAL/TRIO N-terminal domain"/>
    <property type="match status" value="1"/>
</dbReference>
<dbReference type="Proteomes" id="UP000198372">
    <property type="component" value="Unassembled WGS sequence"/>
</dbReference>
<dbReference type="OrthoDB" id="30289at2759"/>
<dbReference type="AlphaFoldDB" id="A0A238FRW8"/>
<name>A0A238FRW8_9BASI</name>
<evidence type="ECO:0000259" key="2">
    <source>
        <dbReference type="PROSITE" id="PS50191"/>
    </source>
</evidence>
<dbReference type="PROSITE" id="PS50191">
    <property type="entry name" value="CRAL_TRIO"/>
    <property type="match status" value="1"/>
</dbReference>
<feature type="domain" description="CRAL-TRIO" evidence="2">
    <location>
        <begin position="107"/>
        <end position="299"/>
    </location>
</feature>